<dbReference type="EMBL" id="LR797156">
    <property type="protein sequence ID" value="CAB4189789.1"/>
    <property type="molecule type" value="Genomic_DNA"/>
</dbReference>
<reference evidence="1" key="1">
    <citation type="submission" date="2020-05" db="EMBL/GenBank/DDBJ databases">
        <authorList>
            <person name="Chiriac C."/>
            <person name="Salcher M."/>
            <person name="Ghai R."/>
            <person name="Kavagutti S V."/>
        </authorList>
    </citation>
    <scope>NUCLEOTIDE SEQUENCE</scope>
</reference>
<accession>A0A6J5QYP6</accession>
<protein>
    <submittedName>
        <fullName evidence="1">Uncharacterized protein</fullName>
    </submittedName>
</protein>
<organism evidence="1">
    <name type="scientific">uncultured Caudovirales phage</name>
    <dbReference type="NCBI Taxonomy" id="2100421"/>
    <lineage>
        <taxon>Viruses</taxon>
        <taxon>Duplodnaviria</taxon>
        <taxon>Heunggongvirae</taxon>
        <taxon>Uroviricota</taxon>
        <taxon>Caudoviricetes</taxon>
        <taxon>Peduoviridae</taxon>
        <taxon>Maltschvirus</taxon>
        <taxon>Maltschvirus maltsch</taxon>
    </lineage>
</organism>
<name>A0A6J5QYP6_9CAUD</name>
<sequence length="282" mass="32325">MTYSLDTRNTKYLPDYAAALRHHDSIKPIRSSNCRPMAERRKQHFNIRKATNALSDQTSIIVRLYSTDIITYTPDNRVTLNMSHHSTVSTRAAIRAVAGVSITQQHGCSWVQDNDHKHYLFKNGTELQTGDYYYDHKIIDPIYPDIHKLNRKAFNDKLRQFKDYYNYLLGVAKVDGFRGQHMVADSLRAMVDPDNYVDGMFAPSPETAFALACDIVGRSEFAGKDTYWKFFSPHWRGDLGGVDNKISTALKRALVMTFRDTLLTKTTVTDGRIVKDPYKWAV</sequence>
<evidence type="ECO:0000313" key="1">
    <source>
        <dbReference type="EMBL" id="CAB4189789.1"/>
    </source>
</evidence>
<proteinExistence type="predicted"/>
<gene>
    <name evidence="1" type="ORF">UFOVP1193_16</name>
</gene>